<dbReference type="SMART" id="SM00220">
    <property type="entry name" value="S_TKc"/>
    <property type="match status" value="1"/>
</dbReference>
<dbReference type="Proteomes" id="UP001642464">
    <property type="component" value="Unassembled WGS sequence"/>
</dbReference>
<organism evidence="7 8">
    <name type="scientific">Durusdinium trenchii</name>
    <dbReference type="NCBI Taxonomy" id="1381693"/>
    <lineage>
        <taxon>Eukaryota</taxon>
        <taxon>Sar</taxon>
        <taxon>Alveolata</taxon>
        <taxon>Dinophyceae</taxon>
        <taxon>Suessiales</taxon>
        <taxon>Symbiodiniaceae</taxon>
        <taxon>Durusdinium</taxon>
    </lineage>
</organism>
<keyword evidence="1" id="KW-0723">Serine/threonine-protein kinase</keyword>
<keyword evidence="4 7" id="KW-0418">Kinase</keyword>
<protein>
    <submittedName>
        <fullName evidence="7">Mitogen-activated protein kinase kinae kinase MST11 (MAPKKK MST11) (MEKK MST11)</fullName>
    </submittedName>
</protein>
<proteinExistence type="predicted"/>
<dbReference type="EMBL" id="CAXAMM010003536">
    <property type="protein sequence ID" value="CAK9000313.1"/>
    <property type="molecule type" value="Genomic_DNA"/>
</dbReference>
<evidence type="ECO:0000256" key="5">
    <source>
        <dbReference type="ARBA" id="ARBA00022840"/>
    </source>
</evidence>
<dbReference type="PROSITE" id="PS50011">
    <property type="entry name" value="PROTEIN_KINASE_DOM"/>
    <property type="match status" value="1"/>
</dbReference>
<keyword evidence="3" id="KW-0547">Nucleotide-binding</keyword>
<accession>A0ABP0IDD6</accession>
<reference evidence="7 8" key="1">
    <citation type="submission" date="2024-02" db="EMBL/GenBank/DDBJ databases">
        <authorList>
            <person name="Chen Y."/>
            <person name="Shah S."/>
            <person name="Dougan E. K."/>
            <person name="Thang M."/>
            <person name="Chan C."/>
        </authorList>
    </citation>
    <scope>NUCLEOTIDE SEQUENCE [LARGE SCALE GENOMIC DNA]</scope>
</reference>
<dbReference type="InterPro" id="IPR008271">
    <property type="entry name" value="Ser/Thr_kinase_AS"/>
</dbReference>
<dbReference type="PROSITE" id="PS00108">
    <property type="entry name" value="PROTEIN_KINASE_ST"/>
    <property type="match status" value="1"/>
</dbReference>
<comment type="caution">
    <text evidence="7">The sequence shown here is derived from an EMBL/GenBank/DDBJ whole genome shotgun (WGS) entry which is preliminary data.</text>
</comment>
<sequence>MSEPLIACYAQQLLQGLNYLHTREPLILHRDIKGGNILVGEKRTVKLADFGCSKRSEETCQHTLRGSIPWMAPEVMNERAYGRKADVWSLGCVFIEMVTAQPCLGGSVGGEGR</sequence>
<evidence type="ECO:0000256" key="2">
    <source>
        <dbReference type="ARBA" id="ARBA00022679"/>
    </source>
</evidence>
<name>A0ABP0IDD6_9DINO</name>
<evidence type="ECO:0000313" key="7">
    <source>
        <dbReference type="EMBL" id="CAK9000313.1"/>
    </source>
</evidence>
<evidence type="ECO:0000259" key="6">
    <source>
        <dbReference type="PROSITE" id="PS50011"/>
    </source>
</evidence>
<dbReference type="InterPro" id="IPR000719">
    <property type="entry name" value="Prot_kinase_dom"/>
</dbReference>
<evidence type="ECO:0000256" key="1">
    <source>
        <dbReference type="ARBA" id="ARBA00022527"/>
    </source>
</evidence>
<dbReference type="GO" id="GO:0016301">
    <property type="term" value="F:kinase activity"/>
    <property type="evidence" value="ECO:0007669"/>
    <property type="project" value="UniProtKB-KW"/>
</dbReference>
<gene>
    <name evidence="7" type="ORF">SCF082_LOCUS6444</name>
</gene>
<dbReference type="PANTHER" id="PTHR11584">
    <property type="entry name" value="SERINE/THREONINE PROTEIN KINASE"/>
    <property type="match status" value="1"/>
</dbReference>
<evidence type="ECO:0000256" key="3">
    <source>
        <dbReference type="ARBA" id="ARBA00022741"/>
    </source>
</evidence>
<keyword evidence="8" id="KW-1185">Reference proteome</keyword>
<dbReference type="Gene3D" id="1.10.510.10">
    <property type="entry name" value="Transferase(Phosphotransferase) domain 1"/>
    <property type="match status" value="1"/>
</dbReference>
<keyword evidence="5" id="KW-0067">ATP-binding</keyword>
<dbReference type="Pfam" id="PF00069">
    <property type="entry name" value="Pkinase"/>
    <property type="match status" value="1"/>
</dbReference>
<dbReference type="SUPFAM" id="SSF56112">
    <property type="entry name" value="Protein kinase-like (PK-like)"/>
    <property type="match status" value="1"/>
</dbReference>
<evidence type="ECO:0000256" key="4">
    <source>
        <dbReference type="ARBA" id="ARBA00022777"/>
    </source>
</evidence>
<dbReference type="InterPro" id="IPR011009">
    <property type="entry name" value="Kinase-like_dom_sf"/>
</dbReference>
<dbReference type="PANTHER" id="PTHR11584:SF369">
    <property type="entry name" value="MITOGEN-ACTIVATED PROTEIN KINASE KINASE KINASE 19-RELATED"/>
    <property type="match status" value="1"/>
</dbReference>
<keyword evidence="2" id="KW-0808">Transferase</keyword>
<evidence type="ECO:0000313" key="8">
    <source>
        <dbReference type="Proteomes" id="UP001642464"/>
    </source>
</evidence>
<feature type="domain" description="Protein kinase" evidence="6">
    <location>
        <begin position="1"/>
        <end position="113"/>
    </location>
</feature>